<dbReference type="PANTHER" id="PTHR47829:SF1">
    <property type="entry name" value="HAD FAMILY PHOSPHATASE"/>
    <property type="match status" value="1"/>
</dbReference>
<dbReference type="Pfam" id="PF01636">
    <property type="entry name" value="APH"/>
    <property type="match status" value="1"/>
</dbReference>
<dbReference type="InterPro" id="IPR052898">
    <property type="entry name" value="ACAD10-like"/>
</dbReference>
<dbReference type="InterPro" id="IPR041726">
    <property type="entry name" value="ACAD10_11_N"/>
</dbReference>
<gene>
    <name evidence="2" type="ORF">H9L21_14495</name>
</gene>
<dbReference type="Proteomes" id="UP000515871">
    <property type="component" value="Chromosome"/>
</dbReference>
<proteinExistence type="predicted"/>
<sequence>MTVALSLPDLARWMRDRGVDVGAHLQASRVGRGQSNLTYRLRDEQGHTWIARRPPLGELLASAHDVVREHRILAALQGSAVPVPALVGVCEDARVADVPVVVMEHVDGIVLDQMEIAESLDPVVRGRLGLDIARTLAAVHAVDVHEVGLGDLASRSPYAERQLRRWTRQFEASRTVDRPDLDALTELLHDRVPPPGDLSLVHGDFHIRNVIVDPQDGTIRTVLDWELSTLGDPIADLGSTLAYWPEAGETASGMFEASTLPGFPTRAELAHAYLEASGRDGGTLAFWHVLGVWKIAIICEGVYRRTLDHPANTAEGGAPTPERVQAVIDHAWHVAETTGLAGRRSTIPRGRS</sequence>
<name>A0ABX6SS95_9ACTN</name>
<dbReference type="SUPFAM" id="SSF56112">
    <property type="entry name" value="Protein kinase-like (PK-like)"/>
    <property type="match status" value="1"/>
</dbReference>
<evidence type="ECO:0000259" key="1">
    <source>
        <dbReference type="Pfam" id="PF01636"/>
    </source>
</evidence>
<dbReference type="Gene3D" id="3.90.1200.10">
    <property type="match status" value="1"/>
</dbReference>
<reference evidence="2 3" key="1">
    <citation type="submission" date="2020-08" db="EMBL/GenBank/DDBJ databases">
        <title>Novel species in genus Aeromicrobium.</title>
        <authorList>
            <person name="Zhang G."/>
        </authorList>
    </citation>
    <scope>NUCLEOTIDE SEQUENCE [LARGE SCALE GENOMIC DNA]</scope>
    <source>
        <strain evidence="3">zg-629</strain>
    </source>
</reference>
<protein>
    <submittedName>
        <fullName evidence="2">Phosphotransferase family protein</fullName>
    </submittedName>
</protein>
<dbReference type="RefSeq" id="WP_154597418.1">
    <property type="nucleotide sequence ID" value="NZ_CP060587.1"/>
</dbReference>
<dbReference type="CDD" id="cd05154">
    <property type="entry name" value="ACAD10_11_N-like"/>
    <property type="match status" value="1"/>
</dbReference>
<dbReference type="Gene3D" id="3.30.200.20">
    <property type="entry name" value="Phosphorylase Kinase, domain 1"/>
    <property type="match status" value="1"/>
</dbReference>
<accession>A0ABX6SS95</accession>
<dbReference type="PANTHER" id="PTHR47829">
    <property type="entry name" value="HYDROLASE, PUTATIVE (AFU_ORTHOLOGUE AFUA_1G12880)-RELATED"/>
    <property type="match status" value="1"/>
</dbReference>
<evidence type="ECO:0000313" key="3">
    <source>
        <dbReference type="Proteomes" id="UP000515871"/>
    </source>
</evidence>
<organism evidence="2 3">
    <name type="scientific">Aeromicrobium senzhongii</name>
    <dbReference type="NCBI Taxonomy" id="2663859"/>
    <lineage>
        <taxon>Bacteria</taxon>
        <taxon>Bacillati</taxon>
        <taxon>Actinomycetota</taxon>
        <taxon>Actinomycetes</taxon>
        <taxon>Propionibacteriales</taxon>
        <taxon>Nocardioidaceae</taxon>
        <taxon>Aeromicrobium</taxon>
    </lineage>
</organism>
<evidence type="ECO:0000313" key="2">
    <source>
        <dbReference type="EMBL" id="QNL94268.1"/>
    </source>
</evidence>
<feature type="domain" description="Aminoglycoside phosphotransferase" evidence="1">
    <location>
        <begin position="28"/>
        <end position="267"/>
    </location>
</feature>
<keyword evidence="3" id="KW-1185">Reference proteome</keyword>
<dbReference type="EMBL" id="CP060587">
    <property type="protein sequence ID" value="QNL94268.1"/>
    <property type="molecule type" value="Genomic_DNA"/>
</dbReference>
<dbReference type="InterPro" id="IPR002575">
    <property type="entry name" value="Aminoglycoside_PTrfase"/>
</dbReference>
<dbReference type="InterPro" id="IPR011009">
    <property type="entry name" value="Kinase-like_dom_sf"/>
</dbReference>